<accession>A0A1H7RY70</accession>
<dbReference type="Proteomes" id="UP000199421">
    <property type="component" value="Unassembled WGS sequence"/>
</dbReference>
<dbReference type="AlphaFoldDB" id="A0A1H7RY70"/>
<sequence>MKTYLSNISPFLLLLIPIIIAAIVVCTHVDKELVHEKIELNASFITIPEFLNVRSFLF</sequence>
<name>A0A1H7RY70_OLID1</name>
<protein>
    <submittedName>
        <fullName evidence="1">Uncharacterized protein</fullName>
    </submittedName>
</protein>
<reference evidence="2" key="1">
    <citation type="submission" date="2016-10" db="EMBL/GenBank/DDBJ databases">
        <authorList>
            <person name="Varghese N."/>
            <person name="Submissions S."/>
        </authorList>
    </citation>
    <scope>NUCLEOTIDE SEQUENCE [LARGE SCALE GENOMIC DNA]</scope>
    <source>
        <strain evidence="2">DSM 18733</strain>
    </source>
</reference>
<keyword evidence="2" id="KW-1185">Reference proteome</keyword>
<evidence type="ECO:0000313" key="2">
    <source>
        <dbReference type="Proteomes" id="UP000199421"/>
    </source>
</evidence>
<dbReference type="EMBL" id="FOAF01000003">
    <property type="protein sequence ID" value="SEL64979.1"/>
    <property type="molecule type" value="Genomic_DNA"/>
</dbReference>
<proteinExistence type="predicted"/>
<organism evidence="1 2">
    <name type="scientific">Olivibacter domesticus</name>
    <name type="common">Pseudosphingobacterium domesticum</name>
    <dbReference type="NCBI Taxonomy" id="407022"/>
    <lineage>
        <taxon>Bacteria</taxon>
        <taxon>Pseudomonadati</taxon>
        <taxon>Bacteroidota</taxon>
        <taxon>Sphingobacteriia</taxon>
        <taxon>Sphingobacteriales</taxon>
        <taxon>Sphingobacteriaceae</taxon>
        <taxon>Olivibacter</taxon>
    </lineage>
</organism>
<evidence type="ECO:0000313" key="1">
    <source>
        <dbReference type="EMBL" id="SEL64979.1"/>
    </source>
</evidence>
<dbReference type="STRING" id="407022.SAMN05661044_02986"/>
<gene>
    <name evidence="1" type="ORF">SAMN05661044_02986</name>
</gene>